<dbReference type="GO" id="GO:0000976">
    <property type="term" value="F:transcription cis-regulatory region binding"/>
    <property type="evidence" value="ECO:0007669"/>
    <property type="project" value="TreeGrafter"/>
</dbReference>
<dbReference type="InterPro" id="IPR028082">
    <property type="entry name" value="Peripla_BP_I"/>
</dbReference>
<gene>
    <name evidence="5" type="ORF">HNQ46_001801</name>
</gene>
<dbReference type="InterPro" id="IPR010982">
    <property type="entry name" value="Lambda_DNA-bd_dom_sf"/>
</dbReference>
<sequence length="337" mass="38440">MAIKKFTINDIAQEAKVSKTTVSRVMNCPEKVNDITRKKIEKIMKKRKYVPSQNARNLSMQLSTTIGVIIPEIDNPFWGAVLRCIAKKLDERKMTFICFSAYDDAKKDTLALERFKEIGVAGLLYTPAIDYSSQSEIISLLQQLDVPIVVMDRDVEALKMFDGVFFRDREAIFQAAEILMEAGCKTIGMMNADVCTTLGRTRRQGYVDALDKHNIKCIDQYYYNTVDYFTESAYRVAMEMLDSGEMPDGMITGNNSISLGLLKALKKHGMHWNREIRCISLDKIEPMDIILDNFDYIDRPPEEIGNSAINLLIEKIAFPKSETRHVYLTPKICIQNL</sequence>
<accession>A0A7W9W1C9</accession>
<dbReference type="PROSITE" id="PS00356">
    <property type="entry name" value="HTH_LACI_1"/>
    <property type="match status" value="1"/>
</dbReference>
<proteinExistence type="predicted"/>
<dbReference type="InterPro" id="IPR001761">
    <property type="entry name" value="Peripla_BP/Lac1_sug-bd_dom"/>
</dbReference>
<dbReference type="PRINTS" id="PR00036">
    <property type="entry name" value="HTHLACI"/>
</dbReference>
<dbReference type="AlphaFoldDB" id="A0A7W9W1C9"/>
<dbReference type="InterPro" id="IPR000843">
    <property type="entry name" value="HTH_LacI"/>
</dbReference>
<reference evidence="5 6" key="1">
    <citation type="submission" date="2020-08" db="EMBL/GenBank/DDBJ databases">
        <title>Genomic Encyclopedia of Type Strains, Phase IV (KMG-IV): sequencing the most valuable type-strain genomes for metagenomic binning, comparative biology and taxonomic classification.</title>
        <authorList>
            <person name="Goeker M."/>
        </authorList>
    </citation>
    <scope>NUCLEOTIDE SEQUENCE [LARGE SCALE GENOMIC DNA]</scope>
    <source>
        <strain evidence="5 6">DSM 17245</strain>
    </source>
</reference>
<dbReference type="Pfam" id="PF00356">
    <property type="entry name" value="LacI"/>
    <property type="match status" value="1"/>
</dbReference>
<dbReference type="EMBL" id="JACHHH010000009">
    <property type="protein sequence ID" value="MBB6041811.1"/>
    <property type="molecule type" value="Genomic_DNA"/>
</dbReference>
<dbReference type="Gene3D" id="3.40.50.2300">
    <property type="match status" value="2"/>
</dbReference>
<dbReference type="SMART" id="SM00354">
    <property type="entry name" value="HTH_LACI"/>
    <property type="match status" value="1"/>
</dbReference>
<dbReference type="PANTHER" id="PTHR30146">
    <property type="entry name" value="LACI-RELATED TRANSCRIPTIONAL REPRESSOR"/>
    <property type="match status" value="1"/>
</dbReference>
<dbReference type="Proteomes" id="UP000522163">
    <property type="component" value="Unassembled WGS sequence"/>
</dbReference>
<dbReference type="PANTHER" id="PTHR30146:SF154">
    <property type="entry name" value="TRANSCRIPTION REGULATOR, MEMBER OF GALR FAMILY"/>
    <property type="match status" value="1"/>
</dbReference>
<evidence type="ECO:0000313" key="6">
    <source>
        <dbReference type="Proteomes" id="UP000522163"/>
    </source>
</evidence>
<dbReference type="SUPFAM" id="SSF53822">
    <property type="entry name" value="Periplasmic binding protein-like I"/>
    <property type="match status" value="1"/>
</dbReference>
<evidence type="ECO:0000256" key="3">
    <source>
        <dbReference type="ARBA" id="ARBA00023163"/>
    </source>
</evidence>
<feature type="domain" description="HTH lacI-type" evidence="4">
    <location>
        <begin position="6"/>
        <end position="60"/>
    </location>
</feature>
<keyword evidence="2" id="KW-0238">DNA-binding</keyword>
<evidence type="ECO:0000313" key="5">
    <source>
        <dbReference type="EMBL" id="MBB6041811.1"/>
    </source>
</evidence>
<comment type="caution">
    <text evidence="5">The sequence shown here is derived from an EMBL/GenBank/DDBJ whole genome shotgun (WGS) entry which is preliminary data.</text>
</comment>
<dbReference type="GO" id="GO:0003700">
    <property type="term" value="F:DNA-binding transcription factor activity"/>
    <property type="evidence" value="ECO:0007669"/>
    <property type="project" value="TreeGrafter"/>
</dbReference>
<keyword evidence="3" id="KW-0804">Transcription</keyword>
<dbReference type="CDD" id="cd06267">
    <property type="entry name" value="PBP1_LacI_sugar_binding-like"/>
    <property type="match status" value="1"/>
</dbReference>
<dbReference type="RefSeq" id="WP_183684380.1">
    <property type="nucleotide sequence ID" value="NZ_JACHHH010000009.1"/>
</dbReference>
<dbReference type="SUPFAM" id="SSF47413">
    <property type="entry name" value="lambda repressor-like DNA-binding domains"/>
    <property type="match status" value="1"/>
</dbReference>
<evidence type="ECO:0000259" key="4">
    <source>
        <dbReference type="PROSITE" id="PS50932"/>
    </source>
</evidence>
<organism evidence="5 6">
    <name type="scientific">Oribacterium sinus</name>
    <dbReference type="NCBI Taxonomy" id="237576"/>
    <lineage>
        <taxon>Bacteria</taxon>
        <taxon>Bacillati</taxon>
        <taxon>Bacillota</taxon>
        <taxon>Clostridia</taxon>
        <taxon>Lachnospirales</taxon>
        <taxon>Lachnospiraceae</taxon>
        <taxon>Oribacterium</taxon>
    </lineage>
</organism>
<evidence type="ECO:0000256" key="2">
    <source>
        <dbReference type="ARBA" id="ARBA00023125"/>
    </source>
</evidence>
<dbReference type="Gene3D" id="1.10.260.40">
    <property type="entry name" value="lambda repressor-like DNA-binding domains"/>
    <property type="match status" value="1"/>
</dbReference>
<dbReference type="Pfam" id="PF00532">
    <property type="entry name" value="Peripla_BP_1"/>
    <property type="match status" value="1"/>
</dbReference>
<keyword evidence="1" id="KW-0805">Transcription regulation</keyword>
<evidence type="ECO:0000256" key="1">
    <source>
        <dbReference type="ARBA" id="ARBA00023015"/>
    </source>
</evidence>
<protein>
    <submittedName>
        <fullName evidence="5">LacI family transcriptional regulator</fullName>
    </submittedName>
</protein>
<dbReference type="GeneID" id="85015333"/>
<dbReference type="PROSITE" id="PS50932">
    <property type="entry name" value="HTH_LACI_2"/>
    <property type="match status" value="1"/>
</dbReference>
<dbReference type="CDD" id="cd01392">
    <property type="entry name" value="HTH_LacI"/>
    <property type="match status" value="1"/>
</dbReference>
<name>A0A7W9W1C9_9FIRM</name>